<dbReference type="GO" id="GO:0003700">
    <property type="term" value="F:DNA-binding transcription factor activity"/>
    <property type="evidence" value="ECO:0007669"/>
    <property type="project" value="TreeGrafter"/>
</dbReference>
<feature type="domain" description="HTH tetR-type" evidence="5">
    <location>
        <begin position="4"/>
        <end position="63"/>
    </location>
</feature>
<evidence type="ECO:0000256" key="3">
    <source>
        <dbReference type="ARBA" id="ARBA00023163"/>
    </source>
</evidence>
<evidence type="ECO:0000256" key="2">
    <source>
        <dbReference type="ARBA" id="ARBA00023125"/>
    </source>
</evidence>
<keyword evidence="3" id="KW-0804">Transcription</keyword>
<dbReference type="AlphaFoldDB" id="A0AAN0KFZ3"/>
<dbReference type="InterPro" id="IPR050109">
    <property type="entry name" value="HTH-type_TetR-like_transc_reg"/>
</dbReference>
<keyword evidence="7" id="KW-1185">Reference proteome</keyword>
<dbReference type="InterPro" id="IPR001647">
    <property type="entry name" value="HTH_TetR"/>
</dbReference>
<reference evidence="6" key="1">
    <citation type="journal article" date="2024" name="Int. J. Syst. Evol. Microbiol.">
        <title>Brooklawnia propionicigenes sp. nov., a facultatively anaerobic, propionate-producing bacterium isolated from a methanogenic reactor treating waste from cattle farms.</title>
        <authorList>
            <person name="Akita Y."/>
            <person name="Ueki A."/>
            <person name="Tonouchi A."/>
            <person name="Sugawara Y."/>
            <person name="Honma S."/>
            <person name="Kaku N."/>
            <person name="Ueki K."/>
        </authorList>
    </citation>
    <scope>NUCLEOTIDE SEQUENCE</scope>
    <source>
        <strain evidence="6">SH051</strain>
    </source>
</reference>
<gene>
    <name evidence="6" type="ORF">brsh051_14940</name>
</gene>
<feature type="DNA-binding region" description="H-T-H motif" evidence="4">
    <location>
        <begin position="26"/>
        <end position="45"/>
    </location>
</feature>
<evidence type="ECO:0000259" key="5">
    <source>
        <dbReference type="PROSITE" id="PS50977"/>
    </source>
</evidence>
<dbReference type="SUPFAM" id="SSF46689">
    <property type="entry name" value="Homeodomain-like"/>
    <property type="match status" value="1"/>
</dbReference>
<evidence type="ECO:0000313" key="6">
    <source>
        <dbReference type="EMBL" id="BEH02213.1"/>
    </source>
</evidence>
<keyword evidence="2 4" id="KW-0238">DNA-binding</keyword>
<name>A0AAN0KFZ3_9ACTN</name>
<evidence type="ECO:0000256" key="4">
    <source>
        <dbReference type="PROSITE-ProRule" id="PRU00335"/>
    </source>
</evidence>
<organism evidence="6 7">
    <name type="scientific">Brooklawnia propionicigenes</name>
    <dbReference type="NCBI Taxonomy" id="3041175"/>
    <lineage>
        <taxon>Bacteria</taxon>
        <taxon>Bacillati</taxon>
        <taxon>Actinomycetota</taxon>
        <taxon>Actinomycetes</taxon>
        <taxon>Propionibacteriales</taxon>
        <taxon>Propionibacteriaceae</taxon>
        <taxon>Brooklawnia</taxon>
    </lineage>
</organism>
<dbReference type="GO" id="GO:0000976">
    <property type="term" value="F:transcription cis-regulatory region binding"/>
    <property type="evidence" value="ECO:0007669"/>
    <property type="project" value="TreeGrafter"/>
</dbReference>
<keyword evidence="1" id="KW-0805">Transcription regulation</keyword>
<protein>
    <submittedName>
        <fullName evidence="6">TetR/AcrR family transcriptional regulator</fullName>
    </submittedName>
</protein>
<accession>A0AAN0KFZ3</accession>
<dbReference type="RefSeq" id="WP_286263636.1">
    <property type="nucleotide sequence ID" value="NZ_AP028056.1"/>
</dbReference>
<dbReference type="Pfam" id="PF00440">
    <property type="entry name" value="TetR_N"/>
    <property type="match status" value="1"/>
</dbReference>
<sequence length="197" mass="21162">MSPDERRQAIIAATRPLLVARGGQFTIKEVAEAAGIAEGTIFRVFASKQDLMHAVVADILDTASLCRRIEALPDVPDFTAHLTALITLLTADADATHAAIAALRLASCEESDSSARLAHGGHHQGGKTNFHKRITQVRDAIIASITPWEAQLRLSPEQAAFLIQSTAFSALHFVLEDHPLSDPALLASTLTHGIYKD</sequence>
<dbReference type="EMBL" id="AP028056">
    <property type="protein sequence ID" value="BEH02213.1"/>
    <property type="molecule type" value="Genomic_DNA"/>
</dbReference>
<dbReference type="InterPro" id="IPR009057">
    <property type="entry name" value="Homeodomain-like_sf"/>
</dbReference>
<dbReference type="Gene3D" id="1.10.357.10">
    <property type="entry name" value="Tetracycline Repressor, domain 2"/>
    <property type="match status" value="1"/>
</dbReference>
<dbReference type="KEGG" id="broo:brsh051_14940"/>
<dbReference type="Proteomes" id="UP001431656">
    <property type="component" value="Chromosome"/>
</dbReference>
<evidence type="ECO:0000256" key="1">
    <source>
        <dbReference type="ARBA" id="ARBA00023015"/>
    </source>
</evidence>
<proteinExistence type="predicted"/>
<dbReference type="PRINTS" id="PR00455">
    <property type="entry name" value="HTHTETR"/>
</dbReference>
<dbReference type="PROSITE" id="PS50977">
    <property type="entry name" value="HTH_TETR_2"/>
    <property type="match status" value="1"/>
</dbReference>
<evidence type="ECO:0000313" key="7">
    <source>
        <dbReference type="Proteomes" id="UP001431656"/>
    </source>
</evidence>
<dbReference type="PANTHER" id="PTHR30055">
    <property type="entry name" value="HTH-TYPE TRANSCRIPTIONAL REGULATOR RUTR"/>
    <property type="match status" value="1"/>
</dbReference>
<dbReference type="PANTHER" id="PTHR30055:SF234">
    <property type="entry name" value="HTH-TYPE TRANSCRIPTIONAL REGULATOR BETI"/>
    <property type="match status" value="1"/>
</dbReference>